<dbReference type="Proteomes" id="UP001500909">
    <property type="component" value="Unassembled WGS sequence"/>
</dbReference>
<protein>
    <recommendedName>
        <fullName evidence="2">Histidine kinase/HSP90-like ATPase domain-containing protein</fullName>
    </recommendedName>
</protein>
<sequence>MPSSHNAATLRGCGGVAVELLSDAFQLPALRTSVPEARRRVTAALREWGAVEQVRDDAELVVSELFTNAVRHTDSEQVHCELTLDGTRLRVAVTDQGHSDSRPRAQPRSTDRECGRGLLLVGALSEDWGERPADTGRGRVVWADLAY</sequence>
<evidence type="ECO:0000259" key="2">
    <source>
        <dbReference type="Pfam" id="PF13581"/>
    </source>
</evidence>
<dbReference type="InterPro" id="IPR036890">
    <property type="entry name" value="HATPase_C_sf"/>
</dbReference>
<reference evidence="4" key="1">
    <citation type="journal article" date="2019" name="Int. J. Syst. Evol. Microbiol.">
        <title>The Global Catalogue of Microorganisms (GCM) 10K type strain sequencing project: providing services to taxonomists for standard genome sequencing and annotation.</title>
        <authorList>
            <consortium name="The Broad Institute Genomics Platform"/>
            <consortium name="The Broad Institute Genome Sequencing Center for Infectious Disease"/>
            <person name="Wu L."/>
            <person name="Ma J."/>
        </authorList>
    </citation>
    <scope>NUCLEOTIDE SEQUENCE [LARGE SCALE GENOMIC DNA]</scope>
    <source>
        <strain evidence="4">JCM 4805</strain>
    </source>
</reference>
<evidence type="ECO:0000256" key="1">
    <source>
        <dbReference type="ARBA" id="ARBA00022527"/>
    </source>
</evidence>
<dbReference type="EMBL" id="BAAABY010000024">
    <property type="protein sequence ID" value="GAA0467315.1"/>
    <property type="molecule type" value="Genomic_DNA"/>
</dbReference>
<dbReference type="Gene3D" id="3.30.565.10">
    <property type="entry name" value="Histidine kinase-like ATPase, C-terminal domain"/>
    <property type="match status" value="1"/>
</dbReference>
<dbReference type="PANTHER" id="PTHR35526:SF3">
    <property type="entry name" value="ANTI-SIGMA-F FACTOR RSBW"/>
    <property type="match status" value="1"/>
</dbReference>
<organism evidence="3 4">
    <name type="scientific">Streptomyces olivaceiscleroticus</name>
    <dbReference type="NCBI Taxonomy" id="68245"/>
    <lineage>
        <taxon>Bacteria</taxon>
        <taxon>Bacillati</taxon>
        <taxon>Actinomycetota</taxon>
        <taxon>Actinomycetes</taxon>
        <taxon>Kitasatosporales</taxon>
        <taxon>Streptomycetaceae</taxon>
        <taxon>Streptomyces</taxon>
    </lineage>
</organism>
<dbReference type="SUPFAM" id="SSF55874">
    <property type="entry name" value="ATPase domain of HSP90 chaperone/DNA topoisomerase II/histidine kinase"/>
    <property type="match status" value="1"/>
</dbReference>
<keyword evidence="4" id="KW-1185">Reference proteome</keyword>
<feature type="domain" description="Histidine kinase/HSP90-like ATPase" evidence="2">
    <location>
        <begin position="28"/>
        <end position="142"/>
    </location>
</feature>
<name>A0ABP3JZ12_9ACTN</name>
<dbReference type="RefSeq" id="WP_346095887.1">
    <property type="nucleotide sequence ID" value="NZ_BAAABY010000024.1"/>
</dbReference>
<accession>A0ABP3JZ12</accession>
<proteinExistence type="predicted"/>
<gene>
    <name evidence="3" type="ORF">GCM10010361_34370</name>
</gene>
<keyword evidence="1" id="KW-0808">Transferase</keyword>
<dbReference type="Pfam" id="PF13581">
    <property type="entry name" value="HATPase_c_2"/>
    <property type="match status" value="1"/>
</dbReference>
<keyword evidence="1" id="KW-0418">Kinase</keyword>
<dbReference type="PANTHER" id="PTHR35526">
    <property type="entry name" value="ANTI-SIGMA-F FACTOR RSBW-RELATED"/>
    <property type="match status" value="1"/>
</dbReference>
<dbReference type="InterPro" id="IPR050267">
    <property type="entry name" value="Anti-sigma-factor_SerPK"/>
</dbReference>
<comment type="caution">
    <text evidence="3">The sequence shown here is derived from an EMBL/GenBank/DDBJ whole genome shotgun (WGS) entry which is preliminary data.</text>
</comment>
<evidence type="ECO:0000313" key="4">
    <source>
        <dbReference type="Proteomes" id="UP001500909"/>
    </source>
</evidence>
<evidence type="ECO:0000313" key="3">
    <source>
        <dbReference type="EMBL" id="GAA0467315.1"/>
    </source>
</evidence>
<dbReference type="InterPro" id="IPR003594">
    <property type="entry name" value="HATPase_dom"/>
</dbReference>
<keyword evidence="1" id="KW-0723">Serine/threonine-protein kinase</keyword>
<dbReference type="CDD" id="cd16936">
    <property type="entry name" value="HATPase_RsbW-like"/>
    <property type="match status" value="1"/>
</dbReference>